<dbReference type="Pfam" id="PF00890">
    <property type="entry name" value="FAD_binding_2"/>
    <property type="match status" value="1"/>
</dbReference>
<dbReference type="NCBIfam" id="NF003722">
    <property type="entry name" value="PRK05329.1-5"/>
    <property type="match status" value="1"/>
</dbReference>
<evidence type="ECO:0000256" key="3">
    <source>
        <dbReference type="ARBA" id="ARBA00023002"/>
    </source>
</evidence>
<dbReference type="AlphaFoldDB" id="A0AAV3UDB0"/>
<dbReference type="GO" id="GO:0004368">
    <property type="term" value="F:glycerol-3-phosphate dehydrogenase (quinone) activity"/>
    <property type="evidence" value="ECO:0007669"/>
    <property type="project" value="InterPro"/>
</dbReference>
<accession>A0AAV3UDB0</accession>
<organism evidence="5 6">
    <name type="scientific">Haladaptatus pallidirubidus</name>
    <dbReference type="NCBI Taxonomy" id="1008152"/>
    <lineage>
        <taxon>Archaea</taxon>
        <taxon>Methanobacteriati</taxon>
        <taxon>Methanobacteriota</taxon>
        <taxon>Stenosarchaea group</taxon>
        <taxon>Halobacteria</taxon>
        <taxon>Halobacteriales</taxon>
        <taxon>Haladaptataceae</taxon>
        <taxon>Haladaptatus</taxon>
    </lineage>
</organism>
<dbReference type="InterPro" id="IPR003953">
    <property type="entry name" value="FAD-dep_OxRdtase_2_FAD-bd"/>
</dbReference>
<keyword evidence="6" id="KW-1185">Reference proteome</keyword>
<dbReference type="InterPro" id="IPR009158">
    <property type="entry name" value="G3P_DH_GlpB_su"/>
</dbReference>
<evidence type="ECO:0000256" key="1">
    <source>
        <dbReference type="ARBA" id="ARBA00022630"/>
    </source>
</evidence>
<dbReference type="Proteomes" id="UP001501729">
    <property type="component" value="Unassembled WGS sequence"/>
</dbReference>
<dbReference type="Gene3D" id="3.50.50.60">
    <property type="entry name" value="FAD/NAD(P)-binding domain"/>
    <property type="match status" value="1"/>
</dbReference>
<evidence type="ECO:0000313" key="6">
    <source>
        <dbReference type="Proteomes" id="UP001501729"/>
    </source>
</evidence>
<dbReference type="GO" id="GO:0009331">
    <property type="term" value="C:glycerol-3-phosphate dehydrogenase (FAD) complex"/>
    <property type="evidence" value="ECO:0007669"/>
    <property type="project" value="InterPro"/>
</dbReference>
<dbReference type="InterPro" id="IPR036188">
    <property type="entry name" value="FAD/NAD-bd_sf"/>
</dbReference>
<dbReference type="InterPro" id="IPR050315">
    <property type="entry name" value="FAD-oxidoreductase_2"/>
</dbReference>
<sequence>MAIEDDVVVIGGGLAGMTTALSAARDGSRVRLLSHKESTLRFASGLIDVLGYVGDEIVSNPFETISELPDEHPYRKVGENGVRDGLDLFDSVTDYAGDHTDTNALVPTFGGNVKPTARYPKHTAPGLASVEQDTLLVGFETVVDFDAPLAAEHLAETVPFDVRGVTLSFPGDFRTDARITRLAHALDTNERVEIGGNGRGNGNVQSGVSQSEPIRIALAERIKPHLGDAERVGFPAMLGEEHPEDVRVTLERKLGVEVFEIPMGPPSLPGMRLETQFETALKDAGVRVTTGNPVVDFEGDDEIEAVVVERNGARIPFHGEQFVLATGGLVGKGIDSDRDGVREPIFDCYVPASDDRYDWSEREAFDDHQFARFGVQVDDELRPLDSAGEPEFENLRAVGGVLGNCDFASEKSGSGISLATGVVAGRNASDEVNP</sequence>
<dbReference type="PANTHER" id="PTHR43400">
    <property type="entry name" value="FUMARATE REDUCTASE"/>
    <property type="match status" value="1"/>
</dbReference>
<evidence type="ECO:0000313" key="5">
    <source>
        <dbReference type="EMBL" id="GAA5043496.1"/>
    </source>
</evidence>
<dbReference type="PANTHER" id="PTHR43400:SF11">
    <property type="entry name" value="ANAEROBIC GLYCEROL-3-PHOSPHATE DEHYDROGENASE SUBUNIT B"/>
    <property type="match status" value="1"/>
</dbReference>
<dbReference type="RefSeq" id="WP_227776948.1">
    <property type="nucleotide sequence ID" value="NZ_BAABKX010000001.1"/>
</dbReference>
<dbReference type="EMBL" id="BAABKX010000001">
    <property type="protein sequence ID" value="GAA5043496.1"/>
    <property type="molecule type" value="Genomic_DNA"/>
</dbReference>
<keyword evidence="3" id="KW-0560">Oxidoreductase</keyword>
<keyword evidence="2" id="KW-0288">FMN</keyword>
<dbReference type="GeneID" id="68611379"/>
<proteinExistence type="predicted"/>
<keyword evidence="1" id="KW-0285">Flavoprotein</keyword>
<evidence type="ECO:0000256" key="2">
    <source>
        <dbReference type="ARBA" id="ARBA00022643"/>
    </source>
</evidence>
<evidence type="ECO:0000259" key="4">
    <source>
        <dbReference type="Pfam" id="PF00890"/>
    </source>
</evidence>
<feature type="domain" description="FAD-dependent oxidoreductase 2 FAD-binding" evidence="4">
    <location>
        <begin position="6"/>
        <end position="416"/>
    </location>
</feature>
<comment type="caution">
    <text evidence="5">The sequence shown here is derived from an EMBL/GenBank/DDBJ whole genome shotgun (WGS) entry which is preliminary data.</text>
</comment>
<dbReference type="PIRSF" id="PIRSF000141">
    <property type="entry name" value="Anaerobic_G3P_dh"/>
    <property type="match status" value="1"/>
</dbReference>
<gene>
    <name evidence="5" type="primary">glpB</name>
    <name evidence="5" type="ORF">GCM10025751_08280</name>
</gene>
<protein>
    <submittedName>
        <fullName evidence="5">Glycerol-3-phosphate dehydrogenase subunit GlpB</fullName>
    </submittedName>
</protein>
<dbReference type="SUPFAM" id="SSF51905">
    <property type="entry name" value="FAD/NAD(P)-binding domain"/>
    <property type="match status" value="1"/>
</dbReference>
<reference evidence="5 6" key="1">
    <citation type="journal article" date="2019" name="Int. J. Syst. Evol. Microbiol.">
        <title>The Global Catalogue of Microorganisms (GCM) 10K type strain sequencing project: providing services to taxonomists for standard genome sequencing and annotation.</title>
        <authorList>
            <consortium name="The Broad Institute Genomics Platform"/>
            <consortium name="The Broad Institute Genome Sequencing Center for Infectious Disease"/>
            <person name="Wu L."/>
            <person name="Ma J."/>
        </authorList>
    </citation>
    <scope>NUCLEOTIDE SEQUENCE [LARGE SCALE GENOMIC DNA]</scope>
    <source>
        <strain evidence="5 6">JCM 17504</strain>
    </source>
</reference>
<name>A0AAV3UDB0_9EURY</name>